<feature type="disulfide bond" evidence="2">
    <location>
        <begin position="183"/>
        <end position="195"/>
    </location>
</feature>
<dbReference type="RefSeq" id="WP_243742634.1">
    <property type="nucleotide sequence ID" value="NZ_SNYN01000017.1"/>
</dbReference>
<feature type="disulfide bond" evidence="2">
    <location>
        <begin position="110"/>
        <end position="136"/>
    </location>
</feature>
<evidence type="ECO:0000256" key="1">
    <source>
        <dbReference type="PIRSR" id="PIRSR637460-1"/>
    </source>
</evidence>
<gene>
    <name evidence="4" type="ORF">EV190_11776</name>
</gene>
<dbReference type="CDD" id="cd01823">
    <property type="entry name" value="SEST_like"/>
    <property type="match status" value="1"/>
</dbReference>
<dbReference type="GO" id="GO:0019433">
    <property type="term" value="P:triglyceride catabolic process"/>
    <property type="evidence" value="ECO:0007669"/>
    <property type="project" value="TreeGrafter"/>
</dbReference>
<organism evidence="4 5">
    <name type="scientific">Actinorugispora endophytica</name>
    <dbReference type="NCBI Taxonomy" id="1605990"/>
    <lineage>
        <taxon>Bacteria</taxon>
        <taxon>Bacillati</taxon>
        <taxon>Actinomycetota</taxon>
        <taxon>Actinomycetes</taxon>
        <taxon>Streptosporangiales</taxon>
        <taxon>Nocardiopsidaceae</taxon>
        <taxon>Actinorugispora</taxon>
    </lineage>
</organism>
<dbReference type="GO" id="GO:0004806">
    <property type="term" value="F:triacylglycerol lipase activity"/>
    <property type="evidence" value="ECO:0007669"/>
    <property type="project" value="TreeGrafter"/>
</dbReference>
<evidence type="ECO:0000259" key="3">
    <source>
        <dbReference type="Pfam" id="PF13472"/>
    </source>
</evidence>
<feature type="domain" description="SGNH hydrolase-type esterase" evidence="3">
    <location>
        <begin position="86"/>
        <end position="337"/>
    </location>
</feature>
<evidence type="ECO:0000313" key="4">
    <source>
        <dbReference type="EMBL" id="TDQ48820.1"/>
    </source>
</evidence>
<feature type="active site" description="Nucleophile" evidence="1">
    <location>
        <position position="90"/>
    </location>
</feature>
<dbReference type="EMBL" id="SNYN01000017">
    <property type="protein sequence ID" value="TDQ48820.1"/>
    <property type="molecule type" value="Genomic_DNA"/>
</dbReference>
<protein>
    <submittedName>
        <fullName evidence="4">GDSL-like lipase/acylhydrolase family protein</fullName>
    </submittedName>
</protein>
<dbReference type="Pfam" id="PF13472">
    <property type="entry name" value="Lipase_GDSL_2"/>
    <property type="match status" value="1"/>
</dbReference>
<proteinExistence type="predicted"/>
<feature type="active site" evidence="1">
    <location>
        <position position="329"/>
    </location>
</feature>
<keyword evidence="4" id="KW-0378">Hydrolase</keyword>
<dbReference type="InterPro" id="IPR037460">
    <property type="entry name" value="SEST-like"/>
</dbReference>
<reference evidence="4 5" key="1">
    <citation type="submission" date="2019-03" db="EMBL/GenBank/DDBJ databases">
        <title>Genomic Encyclopedia of Type Strains, Phase IV (KMG-IV): sequencing the most valuable type-strain genomes for metagenomic binning, comparative biology and taxonomic classification.</title>
        <authorList>
            <person name="Goeker M."/>
        </authorList>
    </citation>
    <scope>NUCLEOTIDE SEQUENCE [LARGE SCALE GENOMIC DNA]</scope>
    <source>
        <strain evidence="4 5">DSM 46770</strain>
    </source>
</reference>
<dbReference type="InterPro" id="IPR036514">
    <property type="entry name" value="SGNH_hydro_sf"/>
</dbReference>
<name>A0A4R6UNU5_9ACTN</name>
<sequence>MGGRLRGPAVTTRRLVLGITSAVLAVAVAVVLTVPASRSTVQQAWCETTRTWCDNVPVGPDGEPDTDGRRLRLSPVDAATWGNYYALGDSYSSGDGAGDYAPGTAVRGGCWRSANAYPERVTGSYDFAGELTFLACSGQRGNKMLESVDETESQLDWVAPHTSLVTIGIGGNDLGFTTVLKTCMMRVPLLESGVCIGQEDAVVNRMGKFEATFEQLIGEVRDRAPDARVLVVGYPRLFPEEPTGMYYTLTAGDQSWLNETIRRFNKQLDDAVQVHDSEIADSGQVGSVEFVDAYDALDGHEIGSEEPWVNGVLLRDFATGVTVDRSTFHPDADGHQAVSALVGAQIDEGPGRPFYVTRATVHNASPEVLAGEAG</sequence>
<evidence type="ECO:0000256" key="2">
    <source>
        <dbReference type="PIRSR" id="PIRSR637460-2"/>
    </source>
</evidence>
<dbReference type="SUPFAM" id="SSF52266">
    <property type="entry name" value="SGNH hydrolase"/>
    <property type="match status" value="1"/>
</dbReference>
<dbReference type="PANTHER" id="PTHR37981:SF1">
    <property type="entry name" value="SGNH HYDROLASE-TYPE ESTERASE DOMAIN-CONTAINING PROTEIN"/>
    <property type="match status" value="1"/>
</dbReference>
<keyword evidence="5" id="KW-1185">Reference proteome</keyword>
<dbReference type="PANTHER" id="PTHR37981">
    <property type="entry name" value="LIPASE 2"/>
    <property type="match status" value="1"/>
</dbReference>
<dbReference type="Proteomes" id="UP000295281">
    <property type="component" value="Unassembled WGS sequence"/>
</dbReference>
<dbReference type="AlphaFoldDB" id="A0A4R6UNU5"/>
<accession>A0A4R6UNU5</accession>
<comment type="caution">
    <text evidence="4">The sequence shown here is derived from an EMBL/GenBank/DDBJ whole genome shotgun (WGS) entry which is preliminary data.</text>
</comment>
<dbReference type="InterPro" id="IPR013830">
    <property type="entry name" value="SGNH_hydro"/>
</dbReference>
<keyword evidence="2" id="KW-1015">Disulfide bond</keyword>
<dbReference type="Gene3D" id="3.40.50.1110">
    <property type="entry name" value="SGNH hydrolase"/>
    <property type="match status" value="1"/>
</dbReference>
<evidence type="ECO:0000313" key="5">
    <source>
        <dbReference type="Proteomes" id="UP000295281"/>
    </source>
</evidence>